<dbReference type="eggNOG" id="KOG0027">
    <property type="taxonomic scope" value="Eukaryota"/>
</dbReference>
<dbReference type="GO" id="GO:0043226">
    <property type="term" value="C:organelle"/>
    <property type="evidence" value="ECO:0007669"/>
    <property type="project" value="UniProtKB-ARBA"/>
</dbReference>
<protein>
    <submittedName>
        <fullName evidence="6">Calmodulin, putative</fullName>
    </submittedName>
</protein>
<dbReference type="InterPro" id="IPR002048">
    <property type="entry name" value="EF_hand_dom"/>
</dbReference>
<dbReference type="EMBL" id="EQ973772">
    <property type="protein sequence ID" value="EEF52946.1"/>
    <property type="molecule type" value="Genomic_DNA"/>
</dbReference>
<dbReference type="FunFam" id="1.10.238.10:FF:000178">
    <property type="entry name" value="Calmodulin-2 A"/>
    <property type="match status" value="1"/>
</dbReference>
<keyword evidence="7" id="KW-1185">Reference proteome</keyword>
<accession>B9R8W6</accession>
<feature type="region of interest" description="Disordered" evidence="4">
    <location>
        <begin position="1"/>
        <end position="49"/>
    </location>
</feature>
<evidence type="ECO:0000256" key="2">
    <source>
        <dbReference type="ARBA" id="ARBA00022737"/>
    </source>
</evidence>
<dbReference type="InParanoid" id="B9R8W6"/>
<dbReference type="CDD" id="cd00051">
    <property type="entry name" value="EFh"/>
    <property type="match status" value="2"/>
</dbReference>
<dbReference type="SUPFAM" id="SSF47473">
    <property type="entry name" value="EF-hand"/>
    <property type="match status" value="1"/>
</dbReference>
<evidence type="ECO:0000256" key="1">
    <source>
        <dbReference type="ARBA" id="ARBA00022723"/>
    </source>
</evidence>
<feature type="compositionally biased region" description="Polar residues" evidence="4">
    <location>
        <begin position="35"/>
        <end position="49"/>
    </location>
</feature>
<evidence type="ECO:0000313" key="7">
    <source>
        <dbReference type="Proteomes" id="UP000008311"/>
    </source>
</evidence>
<dbReference type="Pfam" id="PF13499">
    <property type="entry name" value="EF-hand_7"/>
    <property type="match status" value="2"/>
</dbReference>
<dbReference type="PROSITE" id="PS00018">
    <property type="entry name" value="EF_HAND_1"/>
    <property type="match status" value="2"/>
</dbReference>
<keyword evidence="1" id="KW-0479">Metal-binding</keyword>
<proteinExistence type="predicted"/>
<dbReference type="InterPro" id="IPR011992">
    <property type="entry name" value="EF-hand-dom_pair"/>
</dbReference>
<organism evidence="6 7">
    <name type="scientific">Ricinus communis</name>
    <name type="common">Castor bean</name>
    <dbReference type="NCBI Taxonomy" id="3988"/>
    <lineage>
        <taxon>Eukaryota</taxon>
        <taxon>Viridiplantae</taxon>
        <taxon>Streptophyta</taxon>
        <taxon>Embryophyta</taxon>
        <taxon>Tracheophyta</taxon>
        <taxon>Spermatophyta</taxon>
        <taxon>Magnoliopsida</taxon>
        <taxon>eudicotyledons</taxon>
        <taxon>Gunneridae</taxon>
        <taxon>Pentapetalae</taxon>
        <taxon>rosids</taxon>
        <taxon>fabids</taxon>
        <taxon>Malpighiales</taxon>
        <taxon>Euphorbiaceae</taxon>
        <taxon>Acalyphoideae</taxon>
        <taxon>Acalypheae</taxon>
        <taxon>Ricinus</taxon>
    </lineage>
</organism>
<dbReference type="AlphaFoldDB" id="B9R8W6"/>
<keyword evidence="3" id="KW-0106">Calcium</keyword>
<dbReference type="GO" id="GO:0005509">
    <property type="term" value="F:calcium ion binding"/>
    <property type="evidence" value="ECO:0007669"/>
    <property type="project" value="InterPro"/>
</dbReference>
<evidence type="ECO:0000256" key="4">
    <source>
        <dbReference type="SAM" id="MobiDB-lite"/>
    </source>
</evidence>
<dbReference type="STRING" id="3988.B9R8W6"/>
<feature type="domain" description="EF-hand" evidence="5">
    <location>
        <begin position="86"/>
        <end position="121"/>
    </location>
</feature>
<dbReference type="FunCoup" id="B9R8W6">
    <property type="interactions" value="110"/>
</dbReference>
<feature type="compositionally biased region" description="Polar residues" evidence="4">
    <location>
        <begin position="1"/>
        <end position="15"/>
    </location>
</feature>
<feature type="domain" description="EF-hand" evidence="5">
    <location>
        <begin position="50"/>
        <end position="85"/>
    </location>
</feature>
<name>B9R8W6_RICCO</name>
<evidence type="ECO:0000259" key="5">
    <source>
        <dbReference type="PROSITE" id="PS50222"/>
    </source>
</evidence>
<evidence type="ECO:0000313" key="6">
    <source>
        <dbReference type="EMBL" id="EEF52946.1"/>
    </source>
</evidence>
<reference evidence="7" key="1">
    <citation type="journal article" date="2010" name="Nat. Biotechnol.">
        <title>Draft genome sequence of the oilseed species Ricinus communis.</title>
        <authorList>
            <person name="Chan A.P."/>
            <person name="Crabtree J."/>
            <person name="Zhao Q."/>
            <person name="Lorenzi H."/>
            <person name="Orvis J."/>
            <person name="Puiu D."/>
            <person name="Melake-Berhan A."/>
            <person name="Jones K.M."/>
            <person name="Redman J."/>
            <person name="Chen G."/>
            <person name="Cahoon E.B."/>
            <person name="Gedil M."/>
            <person name="Stanke M."/>
            <person name="Haas B.J."/>
            <person name="Wortman J.R."/>
            <person name="Fraser-Liggett C.M."/>
            <person name="Ravel J."/>
            <person name="Rabinowicz P.D."/>
        </authorList>
    </citation>
    <scope>NUCLEOTIDE SEQUENCE [LARGE SCALE GENOMIC DNA]</scope>
    <source>
        <strain evidence="7">cv. Hale</strain>
    </source>
</reference>
<gene>
    <name evidence="6" type="ORF">RCOM_1602570</name>
</gene>
<feature type="domain" description="EF-hand" evidence="5">
    <location>
        <begin position="160"/>
        <end position="190"/>
    </location>
</feature>
<dbReference type="InterPro" id="IPR018247">
    <property type="entry name" value="EF_Hand_1_Ca_BS"/>
</dbReference>
<dbReference type="PANTHER" id="PTHR10891">
    <property type="entry name" value="EF-HAND CALCIUM-BINDING DOMAIN CONTAINING PROTEIN"/>
    <property type="match status" value="1"/>
</dbReference>
<dbReference type="PROSITE" id="PS50222">
    <property type="entry name" value="EF_HAND_2"/>
    <property type="match status" value="3"/>
</dbReference>
<dbReference type="Proteomes" id="UP000008311">
    <property type="component" value="Unassembled WGS sequence"/>
</dbReference>
<dbReference type="SMART" id="SM00054">
    <property type="entry name" value="EFh"/>
    <property type="match status" value="4"/>
</dbReference>
<dbReference type="InterPro" id="IPR039647">
    <property type="entry name" value="EF_hand_pair_protein_CML-like"/>
</dbReference>
<evidence type="ECO:0000256" key="3">
    <source>
        <dbReference type="ARBA" id="ARBA00022837"/>
    </source>
</evidence>
<sequence>MQSHTLSPSLNHNTHSSPKSPLSRLRRMLSPRTPDQPSLSPPINSTTATSISSELQRVFDYFDENRDGKISAAELQRCVRAVGGELSTEDAEAAVISADTDGDCLLGFEDFQRLMEGSNSEEEKKEELRQAFGMYETEPGSGFISPASLKRMLSRLGDSKSLTDCSQMIRTFDINGDGLLSFHEFSLMMR</sequence>
<dbReference type="Gene3D" id="1.10.238.10">
    <property type="entry name" value="EF-hand"/>
    <property type="match status" value="2"/>
</dbReference>
<keyword evidence="2" id="KW-0677">Repeat</keyword>